<dbReference type="AlphaFoldDB" id="A0A1Q8Y8T4"/>
<dbReference type="GO" id="GO:0016818">
    <property type="term" value="F:hydrolase activity, acting on acid anhydrides, in phosphorus-containing anhydrides"/>
    <property type="evidence" value="ECO:0007669"/>
    <property type="project" value="InterPro"/>
</dbReference>
<accession>A0A1Q8Y8T4</accession>
<evidence type="ECO:0000256" key="2">
    <source>
        <dbReference type="ARBA" id="ARBA00022801"/>
    </source>
</evidence>
<dbReference type="InterPro" id="IPR006555">
    <property type="entry name" value="ATP-dep_Helicase_C"/>
</dbReference>
<organism evidence="6 7">
    <name type="scientific">Rhodoferax antarcticus ANT.BR</name>
    <dbReference type="NCBI Taxonomy" id="1111071"/>
    <lineage>
        <taxon>Bacteria</taxon>
        <taxon>Pseudomonadati</taxon>
        <taxon>Pseudomonadota</taxon>
        <taxon>Betaproteobacteria</taxon>
        <taxon>Burkholderiales</taxon>
        <taxon>Comamonadaceae</taxon>
        <taxon>Rhodoferax</taxon>
    </lineage>
</organism>
<dbReference type="Proteomes" id="UP000185911">
    <property type="component" value="Unassembled WGS sequence"/>
</dbReference>
<comment type="caution">
    <text evidence="6">The sequence shown here is derived from an EMBL/GenBank/DDBJ whole genome shotgun (WGS) entry which is preliminary data.</text>
</comment>
<proteinExistence type="predicted"/>
<evidence type="ECO:0000256" key="1">
    <source>
        <dbReference type="ARBA" id="ARBA00022741"/>
    </source>
</evidence>
<reference evidence="6 7" key="1">
    <citation type="submission" date="2017-01" db="EMBL/GenBank/DDBJ databases">
        <title>Genome sequence of Rhodoferax antarcticus ANT.BR, a psychrophilic purple nonsulfur bacterium from an Antarctic microbial mat.</title>
        <authorList>
            <person name="Baker J."/>
            <person name="Riester C."/>
            <person name="Skinner B."/>
            <person name="Newell A."/>
            <person name="Swingley W."/>
            <person name="Madigan M."/>
            <person name="Jung D."/>
            <person name="Asao M."/>
            <person name="Chen M."/>
            <person name="Loughlin P."/>
            <person name="Pan H."/>
            <person name="Lin S."/>
            <person name="Li N."/>
            <person name="Shaw J."/>
            <person name="Prado M."/>
            <person name="Sherman C."/>
            <person name="Li X."/>
            <person name="Tang J."/>
            <person name="Blankenship R."/>
            <person name="Zhao T."/>
            <person name="Touchman J."/>
            <person name="Sattley M."/>
        </authorList>
    </citation>
    <scope>NUCLEOTIDE SEQUENCE [LARGE SCALE GENOMIC DNA]</scope>
    <source>
        <strain evidence="6 7">ANT.BR</strain>
    </source>
</reference>
<keyword evidence="7" id="KW-1185">Reference proteome</keyword>
<dbReference type="Pfam" id="PF00270">
    <property type="entry name" value="DEAD"/>
    <property type="match status" value="1"/>
</dbReference>
<dbReference type="InterPro" id="IPR045028">
    <property type="entry name" value="DinG/Rad3-like"/>
</dbReference>
<feature type="region of interest" description="Disordered" evidence="4">
    <location>
        <begin position="113"/>
        <end position="137"/>
    </location>
</feature>
<dbReference type="EMBL" id="MSYM01000020">
    <property type="protein sequence ID" value="OLP04462.1"/>
    <property type="molecule type" value="Genomic_DNA"/>
</dbReference>
<dbReference type="SUPFAM" id="SSF52540">
    <property type="entry name" value="P-loop containing nucleoside triphosphate hydrolases"/>
    <property type="match status" value="2"/>
</dbReference>
<keyword evidence="3" id="KW-0067">ATP-binding</keyword>
<dbReference type="PANTHER" id="PTHR11472:SF47">
    <property type="entry name" value="FANCONI ANEMIA GROUP J PROTEIN"/>
    <property type="match status" value="1"/>
</dbReference>
<dbReference type="PROSITE" id="PS51193">
    <property type="entry name" value="HELICASE_ATP_BIND_2"/>
    <property type="match status" value="1"/>
</dbReference>
<evidence type="ECO:0000256" key="3">
    <source>
        <dbReference type="ARBA" id="ARBA00022840"/>
    </source>
</evidence>
<dbReference type="GO" id="GO:0005524">
    <property type="term" value="F:ATP binding"/>
    <property type="evidence" value="ECO:0007669"/>
    <property type="project" value="UniProtKB-KW"/>
</dbReference>
<evidence type="ECO:0000313" key="7">
    <source>
        <dbReference type="Proteomes" id="UP000185911"/>
    </source>
</evidence>
<dbReference type="GO" id="GO:0006289">
    <property type="term" value="P:nucleotide-excision repair"/>
    <property type="evidence" value="ECO:0007669"/>
    <property type="project" value="TreeGrafter"/>
</dbReference>
<dbReference type="InterPro" id="IPR014001">
    <property type="entry name" value="Helicase_ATP-bd"/>
</dbReference>
<dbReference type="GO" id="GO:0003676">
    <property type="term" value="F:nucleic acid binding"/>
    <property type="evidence" value="ECO:0007669"/>
    <property type="project" value="InterPro"/>
</dbReference>
<dbReference type="InterPro" id="IPR014013">
    <property type="entry name" value="Helic_SF1/SF2_ATP-bd_DinG/Rad3"/>
</dbReference>
<keyword evidence="2" id="KW-0378">Hydrolase</keyword>
<dbReference type="InterPro" id="IPR011545">
    <property type="entry name" value="DEAD/DEAH_box_helicase_dom"/>
</dbReference>
<dbReference type="Pfam" id="PF13307">
    <property type="entry name" value="Helicase_C_2"/>
    <property type="match status" value="1"/>
</dbReference>
<dbReference type="SMART" id="SM00487">
    <property type="entry name" value="DEXDc"/>
    <property type="match status" value="1"/>
</dbReference>
<feature type="domain" description="Helicase ATP-binding" evidence="5">
    <location>
        <begin position="126"/>
        <end position="413"/>
    </location>
</feature>
<gene>
    <name evidence="6" type="ORF">BLL52_4134</name>
</gene>
<sequence length="796" mass="87628">MLKICKCTCHNFGFRIQPLQHKTKTMNATARNYLLPVLDVVKDHAGANMADAYRSFIRHAINQKLEPNTEIDLSVLTKSTFFLPPSLSAIVQEEADKRSLTFSETAAGLAQAGHDRINQKNTQNSNSTPSDVPFKSRPDQATFFKSIMDGMGKSKIVVAEASTGVGKGRALMAAAIQSVLDGKKPVVVAAPTVLIVNQLWGELQTLRSDGFGENINATILPGAADFVDDIKLIDWFEDEKHQVADKAVFEWVKADAPHTKDDAIYQVALEQGITLGWLVSDLMNLAENMPVQDFVLKTSSIDKTKGSQARSLLSALRQAANKKSEKNGDKPGPHTGADIIICTHAMLAIGQITKWAALAKPAALIIDEAHSFEETLSRINSHQMSLFALRYKLAKFCKSKKAKKGSVPRKTLEAASLFMKDCQSMFEEGNRQQITQNSDGHQKICNQLIEIGKLLTSIAFASDVSIQKQLASTLNLAASEMQKKQNRTSTYLEFSPDKRYPSISVGADHIGLEAGAIWKAAEGGVVMASATMYLTDSYGNSKCDYVVKNLAIPLSRLATFPPIESKHIYSIPTLHIPAKNMLEPLSRPAHKSKEKANGEEMAWMKSIGKSIAHIVTKASGGTLVLTSSYNQIQAIEALISEEHPDLIPRLIVQKRDAKFAKSIDAFKAAHREGKNPILLSLGPAWTGLDLSDNDAKASVDKLLTNLVIACCPIGLNQSPTMQRRIELTNTSAIAKEGLLIFKQGLGRLIRRDQVKDRHIWVLDGRIWSQNWLPQFTGPVKRLLKKYKKTVEFDWVL</sequence>
<evidence type="ECO:0000313" key="6">
    <source>
        <dbReference type="EMBL" id="OLP04462.1"/>
    </source>
</evidence>
<evidence type="ECO:0000256" key="4">
    <source>
        <dbReference type="SAM" id="MobiDB-lite"/>
    </source>
</evidence>
<keyword evidence="1" id="KW-0547">Nucleotide-binding</keyword>
<dbReference type="InterPro" id="IPR027417">
    <property type="entry name" value="P-loop_NTPase"/>
</dbReference>
<evidence type="ECO:0000259" key="5">
    <source>
        <dbReference type="PROSITE" id="PS51193"/>
    </source>
</evidence>
<dbReference type="GO" id="GO:0003678">
    <property type="term" value="F:DNA helicase activity"/>
    <property type="evidence" value="ECO:0007669"/>
    <property type="project" value="TreeGrafter"/>
</dbReference>
<name>A0A1Q8Y8T4_9BURK</name>
<dbReference type="PANTHER" id="PTHR11472">
    <property type="entry name" value="DNA REPAIR DEAD HELICASE RAD3/XP-D SUBFAMILY MEMBER"/>
    <property type="match status" value="1"/>
</dbReference>
<feature type="compositionally biased region" description="Polar residues" evidence="4">
    <location>
        <begin position="119"/>
        <end position="130"/>
    </location>
</feature>
<protein>
    <submittedName>
        <fullName evidence="6">Putative CRISPR-associated DEAD/DEAH-box helicase Csf4</fullName>
    </submittedName>
</protein>
<dbReference type="Gene3D" id="3.40.50.300">
    <property type="entry name" value="P-loop containing nucleotide triphosphate hydrolases"/>
    <property type="match status" value="3"/>
</dbReference>